<protein>
    <recommendedName>
        <fullName evidence="2">Rv2525c-like glycoside hydrolase-like domain-containing protein</fullName>
    </recommendedName>
</protein>
<name>A0ABP5CZ59_9ACTN</name>
<sequence>MPSIAGVIRQPKRAFAVAAAATALLSSSLTSAQAGATATPTRTVTYQGYRFTVPQDWNVVDLAAHPGQCVRFDQHALYLGTPSPDQNCPAGLIGRTEAMLVQPAQSSPGERGTVLNSVSHEYTATAEGIRVTATYAGAAGLVRSILGRAGLPTGAPTARTTAAMDASTAASTAASNTASTAATLSAAATNYTGKAFDACTAPSSSAMSTWMASSPYGAVGIYFGGDKRACAQPNLTASWVQQQATAGWRFIPLYVGPQAGEISSPSSEGTACADDAVAQASSLGFGPGSVLYYDMESYSSGTSTVLTFLSAWTAELHAKGYKSAVYSSSSTGIADVVNSVGSGYHLPDVLYFARWNGTADTDDPVIPSSEWAGHQRVHQYSGTHTETWGGTSLGIDSDYMDVSVASSSGSSGDVWERVRTADGSWASSATKVDANTSITAEASAVLPDGTVHLFTVVPGSGVWERVRAANGTWQGSATQVATNGAITAVTVVGLPDGSIQLADLIPGSGVWLRTKLANGSWSSTATKIDANGSISGLASAVLPDGSVHLFTVVPGAGDWERVRSADGTWATSATQVSTNGSITAVTAVGLPDGTLQLEALIPGSGVWQRTRAANGTWPNNVTQIATTGSISAIGSAALPDGTVHLFTVVPDAGVWDRLRSANGTWAANAAQIATNGSIFAVAAVGLPDGTLDLTNLV</sequence>
<evidence type="ECO:0000256" key="1">
    <source>
        <dbReference type="SAM" id="SignalP"/>
    </source>
</evidence>
<evidence type="ECO:0000313" key="3">
    <source>
        <dbReference type="EMBL" id="GAA1971435.1"/>
    </source>
</evidence>
<evidence type="ECO:0000313" key="4">
    <source>
        <dbReference type="Proteomes" id="UP001499854"/>
    </source>
</evidence>
<dbReference type="RefSeq" id="WP_344657951.1">
    <property type="nucleotide sequence ID" value="NZ_BAAAQM010000017.1"/>
</dbReference>
<comment type="caution">
    <text evidence="3">The sequence shown here is derived from an EMBL/GenBank/DDBJ whole genome shotgun (WGS) entry which is preliminary data.</text>
</comment>
<dbReference type="SUPFAM" id="SSF89372">
    <property type="entry name" value="Fucose-specific lectin"/>
    <property type="match status" value="1"/>
</dbReference>
<feature type="signal peptide" evidence="1">
    <location>
        <begin position="1"/>
        <end position="32"/>
    </location>
</feature>
<evidence type="ECO:0000259" key="2">
    <source>
        <dbReference type="Pfam" id="PF08924"/>
    </source>
</evidence>
<keyword evidence="1" id="KW-0732">Signal</keyword>
<dbReference type="InterPro" id="IPR015020">
    <property type="entry name" value="Rv2525c-like_Glyco_Hydro-like"/>
</dbReference>
<dbReference type="InterPro" id="IPR017853">
    <property type="entry name" value="GH"/>
</dbReference>
<dbReference type="SUPFAM" id="SSF51445">
    <property type="entry name" value="(Trans)glycosidases"/>
    <property type="match status" value="1"/>
</dbReference>
<organism evidence="3 4">
    <name type="scientific">Catenulispora subtropica</name>
    <dbReference type="NCBI Taxonomy" id="450798"/>
    <lineage>
        <taxon>Bacteria</taxon>
        <taxon>Bacillati</taxon>
        <taxon>Actinomycetota</taxon>
        <taxon>Actinomycetes</taxon>
        <taxon>Catenulisporales</taxon>
        <taxon>Catenulisporaceae</taxon>
        <taxon>Catenulispora</taxon>
    </lineage>
</organism>
<dbReference type="Proteomes" id="UP001499854">
    <property type="component" value="Unassembled WGS sequence"/>
</dbReference>
<proteinExistence type="predicted"/>
<keyword evidence="4" id="KW-1185">Reference proteome</keyword>
<dbReference type="Pfam" id="PF08924">
    <property type="entry name" value="Rv2525c_GlyHyd-like"/>
    <property type="match status" value="1"/>
</dbReference>
<feature type="chain" id="PRO_5046336371" description="Rv2525c-like glycoside hydrolase-like domain-containing protein" evidence="1">
    <location>
        <begin position="33"/>
        <end position="697"/>
    </location>
</feature>
<gene>
    <name evidence="3" type="ORF">GCM10009838_33470</name>
</gene>
<reference evidence="4" key="1">
    <citation type="journal article" date="2019" name="Int. J. Syst. Evol. Microbiol.">
        <title>The Global Catalogue of Microorganisms (GCM) 10K type strain sequencing project: providing services to taxonomists for standard genome sequencing and annotation.</title>
        <authorList>
            <consortium name="The Broad Institute Genomics Platform"/>
            <consortium name="The Broad Institute Genome Sequencing Center for Infectious Disease"/>
            <person name="Wu L."/>
            <person name="Ma J."/>
        </authorList>
    </citation>
    <scope>NUCLEOTIDE SEQUENCE [LARGE SCALE GENOMIC DNA]</scope>
    <source>
        <strain evidence="4">JCM 16013</strain>
    </source>
</reference>
<dbReference type="Gene3D" id="3.20.20.80">
    <property type="entry name" value="Glycosidases"/>
    <property type="match status" value="1"/>
</dbReference>
<dbReference type="EMBL" id="BAAAQM010000017">
    <property type="protein sequence ID" value="GAA1971435.1"/>
    <property type="molecule type" value="Genomic_DNA"/>
</dbReference>
<feature type="domain" description="Rv2525c-like glycoside hydrolase-like" evidence="2">
    <location>
        <begin position="209"/>
        <end position="399"/>
    </location>
</feature>
<dbReference type="CDD" id="cd06418">
    <property type="entry name" value="GH25_BacA-like"/>
    <property type="match status" value="1"/>
</dbReference>
<accession>A0ABP5CZ59</accession>